<protein>
    <recommendedName>
        <fullName evidence="4">Aldehyde dehydrogenase domain-containing protein</fullName>
    </recommendedName>
</protein>
<dbReference type="Gene3D" id="3.40.309.10">
    <property type="entry name" value="Aldehyde Dehydrogenase, Chain A, domain 2"/>
    <property type="match status" value="1"/>
</dbReference>
<keyword evidence="1 3" id="KW-0560">Oxidoreductase</keyword>
<dbReference type="Proteomes" id="UP001157126">
    <property type="component" value="Unassembled WGS sequence"/>
</dbReference>
<name>A0ABQ6ISL2_9MICO</name>
<feature type="active site" evidence="2">
    <location>
        <position position="70"/>
    </location>
</feature>
<evidence type="ECO:0000256" key="3">
    <source>
        <dbReference type="RuleBase" id="RU003345"/>
    </source>
</evidence>
<evidence type="ECO:0000313" key="6">
    <source>
        <dbReference type="Proteomes" id="UP001157126"/>
    </source>
</evidence>
<feature type="domain" description="Aldehyde dehydrogenase" evidence="4">
    <location>
        <begin position="14"/>
        <end position="297"/>
    </location>
</feature>
<evidence type="ECO:0000259" key="4">
    <source>
        <dbReference type="Pfam" id="PF00171"/>
    </source>
</evidence>
<dbReference type="PANTHER" id="PTHR43353:SF5">
    <property type="entry name" value="SUCCINATE-SEMIALDEHYDE DEHYDROGENASE, MITOCHONDRIAL"/>
    <property type="match status" value="1"/>
</dbReference>
<dbReference type="InterPro" id="IPR050740">
    <property type="entry name" value="Aldehyde_DH_Superfamily"/>
</dbReference>
<dbReference type="PROSITE" id="PS00687">
    <property type="entry name" value="ALDEHYDE_DEHYDR_GLU"/>
    <property type="match status" value="1"/>
</dbReference>
<gene>
    <name evidence="5" type="ORF">GCM10025883_21870</name>
</gene>
<dbReference type="Gene3D" id="3.40.605.10">
    <property type="entry name" value="Aldehyde Dehydrogenase, Chain A, domain 1"/>
    <property type="match status" value="1"/>
</dbReference>
<dbReference type="InterPro" id="IPR016161">
    <property type="entry name" value="Ald_DH/histidinol_DH"/>
</dbReference>
<dbReference type="Pfam" id="PF00171">
    <property type="entry name" value="Aldedh"/>
    <property type="match status" value="1"/>
</dbReference>
<dbReference type="SUPFAM" id="SSF53720">
    <property type="entry name" value="ALDH-like"/>
    <property type="match status" value="1"/>
</dbReference>
<dbReference type="InterPro" id="IPR016162">
    <property type="entry name" value="Ald_DH_N"/>
</dbReference>
<sequence>MVTDRSATDRETHRLAGLPREVWQVVPGGGAEVGGAIVDRCDFLMFTGSSATGARLGAQIGARLIPFSAELSGKNPMIVGAGADLERVAEIAVRACFATAGQLCMSVERIYVERAAYPRFCEVFAARVRATKLGGGYGWSAEMGSLVSEDQLSVVEEHLADAVGKGARVLAGGRRRPDLGPLFHEPTLLADVPADAICHDEETFGPLVSIYPVADLDEAVARANDSRYGLASAVFCATPEQGYEVASRLTTGMANVDEGYAAAWSSLAGPSGGMGISGVGYRHGKEGLLKYTQARTVATQSRKLHLGGPDLIPSRVWAPALERSTNLLKYRRG</sequence>
<dbReference type="InterPro" id="IPR029510">
    <property type="entry name" value="Ald_DH_CS_GLU"/>
</dbReference>
<keyword evidence="6" id="KW-1185">Reference proteome</keyword>
<dbReference type="EMBL" id="BSUO01000001">
    <property type="protein sequence ID" value="GMA40142.1"/>
    <property type="molecule type" value="Genomic_DNA"/>
</dbReference>
<dbReference type="PANTHER" id="PTHR43353">
    <property type="entry name" value="SUCCINATE-SEMIALDEHYDE DEHYDROGENASE, MITOCHONDRIAL"/>
    <property type="match status" value="1"/>
</dbReference>
<reference evidence="6" key="1">
    <citation type="journal article" date="2019" name="Int. J. Syst. Evol. Microbiol.">
        <title>The Global Catalogue of Microorganisms (GCM) 10K type strain sequencing project: providing services to taxonomists for standard genome sequencing and annotation.</title>
        <authorList>
            <consortium name="The Broad Institute Genomics Platform"/>
            <consortium name="The Broad Institute Genome Sequencing Center for Infectious Disease"/>
            <person name="Wu L."/>
            <person name="Ma J."/>
        </authorList>
    </citation>
    <scope>NUCLEOTIDE SEQUENCE [LARGE SCALE GENOMIC DNA]</scope>
    <source>
        <strain evidence="6">NBRC 113072</strain>
    </source>
</reference>
<comment type="caution">
    <text evidence="5">The sequence shown here is derived from an EMBL/GenBank/DDBJ whole genome shotgun (WGS) entry which is preliminary data.</text>
</comment>
<proteinExistence type="inferred from homology"/>
<organism evidence="5 6">
    <name type="scientific">Mobilicoccus caccae</name>
    <dbReference type="NCBI Taxonomy" id="1859295"/>
    <lineage>
        <taxon>Bacteria</taxon>
        <taxon>Bacillati</taxon>
        <taxon>Actinomycetota</taxon>
        <taxon>Actinomycetes</taxon>
        <taxon>Micrococcales</taxon>
        <taxon>Dermatophilaceae</taxon>
        <taxon>Mobilicoccus</taxon>
    </lineage>
</organism>
<evidence type="ECO:0000313" key="5">
    <source>
        <dbReference type="EMBL" id="GMA40142.1"/>
    </source>
</evidence>
<evidence type="ECO:0000256" key="1">
    <source>
        <dbReference type="ARBA" id="ARBA00023002"/>
    </source>
</evidence>
<comment type="similarity">
    <text evidence="3">Belongs to the aldehyde dehydrogenase family.</text>
</comment>
<accession>A0ABQ6ISL2</accession>
<dbReference type="InterPro" id="IPR016163">
    <property type="entry name" value="Ald_DH_C"/>
</dbReference>
<evidence type="ECO:0000256" key="2">
    <source>
        <dbReference type="PROSITE-ProRule" id="PRU10007"/>
    </source>
</evidence>
<dbReference type="InterPro" id="IPR015590">
    <property type="entry name" value="Aldehyde_DH_dom"/>
</dbReference>